<evidence type="ECO:0000256" key="1">
    <source>
        <dbReference type="ARBA" id="ARBA00022723"/>
    </source>
</evidence>
<dbReference type="Pfam" id="PF00107">
    <property type="entry name" value="ADH_zinc_N"/>
    <property type="match status" value="1"/>
</dbReference>
<dbReference type="InterPro" id="IPR013149">
    <property type="entry name" value="ADH-like_C"/>
</dbReference>
<evidence type="ECO:0000259" key="4">
    <source>
        <dbReference type="Pfam" id="PF00107"/>
    </source>
</evidence>
<keyword evidence="1" id="KW-0479">Metal-binding</keyword>
<protein>
    <recommendedName>
        <fullName evidence="7">Zinc-binding alcohol dehydrogenase</fullName>
    </recommendedName>
</protein>
<proteinExistence type="predicted"/>
<evidence type="ECO:0000313" key="6">
    <source>
        <dbReference type="EMBL" id="SVD00070.1"/>
    </source>
</evidence>
<organism evidence="6">
    <name type="scientific">marine metagenome</name>
    <dbReference type="NCBI Taxonomy" id="408172"/>
    <lineage>
        <taxon>unclassified sequences</taxon>
        <taxon>metagenomes</taxon>
        <taxon>ecological metagenomes</taxon>
    </lineage>
</organism>
<evidence type="ECO:0000256" key="2">
    <source>
        <dbReference type="ARBA" id="ARBA00022833"/>
    </source>
</evidence>
<evidence type="ECO:0000259" key="5">
    <source>
        <dbReference type="Pfam" id="PF08240"/>
    </source>
</evidence>
<dbReference type="PANTHER" id="PTHR43401:SF2">
    <property type="entry name" value="L-THREONINE 3-DEHYDROGENASE"/>
    <property type="match status" value="1"/>
</dbReference>
<dbReference type="EMBL" id="UINC01123542">
    <property type="protein sequence ID" value="SVD00070.1"/>
    <property type="molecule type" value="Genomic_DNA"/>
</dbReference>
<feature type="domain" description="Alcohol dehydrogenase-like C-terminal" evidence="4">
    <location>
        <begin position="189"/>
        <end position="276"/>
    </location>
</feature>
<dbReference type="InterPro" id="IPR036291">
    <property type="entry name" value="NAD(P)-bd_dom_sf"/>
</dbReference>
<dbReference type="Gene3D" id="3.90.180.10">
    <property type="entry name" value="Medium-chain alcohol dehydrogenases, catalytic domain"/>
    <property type="match status" value="1"/>
</dbReference>
<sequence length="276" mass="29878">MKGWSYVYTGANQPFEAREYLVPEVDANGILVRVMVSSICGSDLHGWHGETPRSPITIMGHEMTGRVEQLGADVKTDAAGQPLAEGDRIVYSYFYPCRRCDPCLANDTHHCESRRIGAGRSQSKKPPHFTGAYAEYFYLRPGHFVLRTPDHLSDRVVAPLNCALAQVIYGLGQVDLSAGEYVVIQGAGGLGLYATAVAREAGATNIVVLDKRQDRLALAKEFGADHVLNVDDFESPEQRVEAVADLTGGGGHVVAELVGHPSALTEGLQMARNEGR</sequence>
<dbReference type="InterPro" id="IPR050129">
    <property type="entry name" value="Zn_alcohol_dh"/>
</dbReference>
<evidence type="ECO:0008006" key="7">
    <source>
        <dbReference type="Google" id="ProtNLM"/>
    </source>
</evidence>
<dbReference type="SUPFAM" id="SSF50129">
    <property type="entry name" value="GroES-like"/>
    <property type="match status" value="1"/>
</dbReference>
<dbReference type="AlphaFoldDB" id="A0A382RRJ2"/>
<dbReference type="InterPro" id="IPR011032">
    <property type="entry name" value="GroES-like_sf"/>
</dbReference>
<dbReference type="InterPro" id="IPR013154">
    <property type="entry name" value="ADH-like_N"/>
</dbReference>
<dbReference type="Gene3D" id="3.40.50.720">
    <property type="entry name" value="NAD(P)-binding Rossmann-like Domain"/>
    <property type="match status" value="1"/>
</dbReference>
<keyword evidence="3" id="KW-0560">Oxidoreductase</keyword>
<feature type="non-terminal residue" evidence="6">
    <location>
        <position position="276"/>
    </location>
</feature>
<feature type="domain" description="Alcohol dehydrogenase-like N-terminal" evidence="5">
    <location>
        <begin position="28"/>
        <end position="149"/>
    </location>
</feature>
<gene>
    <name evidence="6" type="ORF">METZ01_LOCUS352924</name>
</gene>
<dbReference type="GO" id="GO:0008270">
    <property type="term" value="F:zinc ion binding"/>
    <property type="evidence" value="ECO:0007669"/>
    <property type="project" value="InterPro"/>
</dbReference>
<dbReference type="Pfam" id="PF08240">
    <property type="entry name" value="ADH_N"/>
    <property type="match status" value="1"/>
</dbReference>
<keyword evidence="2" id="KW-0862">Zinc</keyword>
<dbReference type="PANTHER" id="PTHR43401">
    <property type="entry name" value="L-THREONINE 3-DEHYDROGENASE"/>
    <property type="match status" value="1"/>
</dbReference>
<accession>A0A382RRJ2</accession>
<evidence type="ECO:0000256" key="3">
    <source>
        <dbReference type="ARBA" id="ARBA00023002"/>
    </source>
</evidence>
<dbReference type="InterPro" id="IPR002328">
    <property type="entry name" value="ADH_Zn_CS"/>
</dbReference>
<dbReference type="PROSITE" id="PS00059">
    <property type="entry name" value="ADH_ZINC"/>
    <property type="match status" value="1"/>
</dbReference>
<name>A0A382RRJ2_9ZZZZ</name>
<dbReference type="SUPFAM" id="SSF51735">
    <property type="entry name" value="NAD(P)-binding Rossmann-fold domains"/>
    <property type="match status" value="1"/>
</dbReference>
<dbReference type="GO" id="GO:0016491">
    <property type="term" value="F:oxidoreductase activity"/>
    <property type="evidence" value="ECO:0007669"/>
    <property type="project" value="UniProtKB-KW"/>
</dbReference>
<reference evidence="6" key="1">
    <citation type="submission" date="2018-05" db="EMBL/GenBank/DDBJ databases">
        <authorList>
            <person name="Lanie J.A."/>
            <person name="Ng W.-L."/>
            <person name="Kazmierczak K.M."/>
            <person name="Andrzejewski T.M."/>
            <person name="Davidsen T.M."/>
            <person name="Wayne K.J."/>
            <person name="Tettelin H."/>
            <person name="Glass J.I."/>
            <person name="Rusch D."/>
            <person name="Podicherti R."/>
            <person name="Tsui H.-C.T."/>
            <person name="Winkler M.E."/>
        </authorList>
    </citation>
    <scope>NUCLEOTIDE SEQUENCE</scope>
</reference>